<dbReference type="InterPro" id="IPR009081">
    <property type="entry name" value="PP-bd_ACP"/>
</dbReference>
<dbReference type="InterPro" id="IPR006162">
    <property type="entry name" value="Ppantetheine_attach_site"/>
</dbReference>
<dbReference type="InterPro" id="IPR000873">
    <property type="entry name" value="AMP-dep_synth/lig_dom"/>
</dbReference>
<reference evidence="6" key="1">
    <citation type="submission" date="2020-04" db="EMBL/GenBank/DDBJ databases">
        <authorList>
            <person name="Kittiwongwattana C."/>
        </authorList>
    </citation>
    <scope>NUCLEOTIDE SEQUENCE [LARGE SCALE GENOMIC DNA]</scope>
    <source>
        <strain evidence="6">1303</strain>
    </source>
</reference>
<dbReference type="Gene3D" id="3.30.300.30">
    <property type="match status" value="1"/>
</dbReference>
<sequence length="1263" mass="139780">MSVVHTTVPLNELPPAFSSLCQSGEMKRHTWYVAAISLLLSRYSGEQVVVVNVPLFKPERLQKIYCELLPVVVPMERGGSLRAYLNQIKDILGASYEHQNYPLELITGDEKTPSFSNVLVTTGKIDEARIGTHDLCCCMDVSDGVFVSSCYYRKGLFEQAFIERIGRHILNIAVCLSNPDISLNDIRIMDEQEEEVLKSLGAGIRQEIPEGSIIACFKQMALERPDAVAVTFGDGNLSYGALYRRSALLACQLREIYDVRPGQLLGVYLERSVDWLVAMLGVTMSGAAYLPINPAYPAERTAAILEDSQLKLILTHSGFLFDFPGFDGSIFAVDIEFQPEETETVQGVPAIPAPGSLAYVIYTSGSTGRPKGVAVEHKGLVNMVGHQISQIGINSSDNVLQFSPLTFDASVYEVWIALLAGARLTLIQNSEVEDIDRLKRTLFTRNVTTIVMPPSYLKLFEKDTLRTVNKVISAGERADISDAAFYRKFKKYINAYGPTETTVCASIYQDDGFFNGSEVPIGKPVRNMNIYILDSHHRLQPLGTVGEIAVSGPGVARGYINNPELTAERFLPSLYDSRFPVYLTGDLGRWTEGGQLLFAGRKDDQIKINGNRIEPGEIEQVLLSFPGIGNAAVCRATDEGMDMLVAFVVAESGAAGIIPEELAAFAAARLPRHLLPSAYEITEKIPLNINGKADRKKLLAAFKERRDIAPVIAPANKQEEMVAAVYEQILGVTGISVEQNFFHLGGNSLKGIRLITELSKMFAVRLELPDVFNYPTVATMARFLSGYVHDPADALLPVEDADTYPLSFAQQSLWLTYQLNPAAVNYNIAVARTLKGNLNISCLQEAFQAVVEKYEILRTVFPVVNGTARQRVLPAGSKYEVVQYDASSRGPGEINELVNREINIPFNLEEGPPVRCVLIRMSATEHILILSIHHIIADGRSMAILNDEINRAYFRLLNRQDAIHEQLPVQFRDYVYWKLNQDRGRGASSNEVFWQQTLTQLPPALRLPFDYERRPVHTAQGATANYVIAAPVAGALQAFSIQQHISLFNSVLGAVHLFLSRLCRQERVITGIPVSGRTQAELVNQIGFFVNVLPVLSHIRPTDSFVDVTRQISHTLAAVYSHAEYPLDAIVEKNVKRREPGRHPLIDVVVSCDMNDDYLTAAETSGTGEVEALDYEVELEVSDYDLELNFVESSAGAIALSIRYNNLLFKRSTVDQIFSGLNKFIGHITAYPAEAIEMVDLGPEAAAITNLSLEQHFRLDEAF</sequence>
<comment type="cofactor">
    <cofactor evidence="1">
        <name>pantetheine 4'-phosphate</name>
        <dbReference type="ChEBI" id="CHEBI:47942"/>
    </cofactor>
</comment>
<dbReference type="PROSITE" id="PS00012">
    <property type="entry name" value="PHOSPHOPANTETHEINE"/>
    <property type="match status" value="1"/>
</dbReference>
<dbReference type="Gene3D" id="1.10.1200.10">
    <property type="entry name" value="ACP-like"/>
    <property type="match status" value="1"/>
</dbReference>
<dbReference type="InterPro" id="IPR023213">
    <property type="entry name" value="CAT-like_dom_sf"/>
</dbReference>
<protein>
    <submittedName>
        <fullName evidence="5">Amino acid adenylation domain-containing protein</fullName>
    </submittedName>
</protein>
<dbReference type="SUPFAM" id="SSF56801">
    <property type="entry name" value="Acetyl-CoA synthetase-like"/>
    <property type="match status" value="1"/>
</dbReference>
<dbReference type="PANTHER" id="PTHR45527:SF1">
    <property type="entry name" value="FATTY ACID SYNTHASE"/>
    <property type="match status" value="1"/>
</dbReference>
<dbReference type="Gene3D" id="3.30.559.10">
    <property type="entry name" value="Chloramphenicol acetyltransferase-like domain"/>
    <property type="match status" value="1"/>
</dbReference>
<dbReference type="CDD" id="cd05930">
    <property type="entry name" value="A_NRPS"/>
    <property type="match status" value="1"/>
</dbReference>
<dbReference type="CDD" id="cd19531">
    <property type="entry name" value="LCL_NRPS-like"/>
    <property type="match status" value="1"/>
</dbReference>
<dbReference type="PROSITE" id="PS50007">
    <property type="entry name" value="PIPLC_X_DOMAIN"/>
    <property type="match status" value="1"/>
</dbReference>
<evidence type="ECO:0000259" key="4">
    <source>
        <dbReference type="PROSITE" id="PS50075"/>
    </source>
</evidence>
<name>A0ABX6LH10_9BACT</name>
<dbReference type="Gene3D" id="2.30.38.10">
    <property type="entry name" value="Luciferase, Domain 3"/>
    <property type="match status" value="1"/>
</dbReference>
<evidence type="ECO:0000256" key="3">
    <source>
        <dbReference type="ARBA" id="ARBA00022553"/>
    </source>
</evidence>
<dbReference type="InterPro" id="IPR010071">
    <property type="entry name" value="AA_adenyl_dom"/>
</dbReference>
<dbReference type="PROSITE" id="PS00455">
    <property type="entry name" value="AMP_BINDING"/>
    <property type="match status" value="1"/>
</dbReference>
<dbReference type="Gene3D" id="3.40.50.980">
    <property type="match status" value="2"/>
</dbReference>
<dbReference type="Pfam" id="PF00550">
    <property type="entry name" value="PP-binding"/>
    <property type="match status" value="1"/>
</dbReference>
<dbReference type="Pfam" id="PF13193">
    <property type="entry name" value="AMP-binding_C"/>
    <property type="match status" value="1"/>
</dbReference>
<evidence type="ECO:0000313" key="6">
    <source>
        <dbReference type="Proteomes" id="UP000503144"/>
    </source>
</evidence>
<dbReference type="Proteomes" id="UP000503144">
    <property type="component" value="Chromosome"/>
</dbReference>
<keyword evidence="2" id="KW-0596">Phosphopantetheine</keyword>
<dbReference type="PANTHER" id="PTHR45527">
    <property type="entry name" value="NONRIBOSOMAL PEPTIDE SYNTHETASE"/>
    <property type="match status" value="1"/>
</dbReference>
<dbReference type="InterPro" id="IPR045851">
    <property type="entry name" value="AMP-bd_C_sf"/>
</dbReference>
<dbReference type="Gene3D" id="3.30.559.30">
    <property type="entry name" value="Nonribosomal peptide synthetase, condensation domain"/>
    <property type="match status" value="2"/>
</dbReference>
<feature type="domain" description="Carrier" evidence="4">
    <location>
        <begin position="713"/>
        <end position="788"/>
    </location>
</feature>
<dbReference type="InterPro" id="IPR025110">
    <property type="entry name" value="AMP-bd_C"/>
</dbReference>
<dbReference type="NCBIfam" id="TIGR01733">
    <property type="entry name" value="AA-adenyl-dom"/>
    <property type="match status" value="1"/>
</dbReference>
<dbReference type="Pfam" id="PF00501">
    <property type="entry name" value="AMP-binding"/>
    <property type="match status" value="1"/>
</dbReference>
<dbReference type="EMBL" id="CP051204">
    <property type="protein sequence ID" value="QJB39306.1"/>
    <property type="molecule type" value="Genomic_DNA"/>
</dbReference>
<gene>
    <name evidence="5" type="ORF">HF324_16150</name>
</gene>
<dbReference type="PROSITE" id="PS50075">
    <property type="entry name" value="CARRIER"/>
    <property type="match status" value="1"/>
</dbReference>
<evidence type="ECO:0000256" key="2">
    <source>
        <dbReference type="ARBA" id="ARBA00022450"/>
    </source>
</evidence>
<dbReference type="SUPFAM" id="SSF52777">
    <property type="entry name" value="CoA-dependent acyltransferases"/>
    <property type="match status" value="3"/>
</dbReference>
<keyword evidence="3" id="KW-0597">Phosphoprotein</keyword>
<dbReference type="InterPro" id="IPR020806">
    <property type="entry name" value="PKS_PP-bd"/>
</dbReference>
<organism evidence="5 6">
    <name type="scientific">Chitinophaga oryzae</name>
    <dbReference type="NCBI Taxonomy" id="2725414"/>
    <lineage>
        <taxon>Bacteria</taxon>
        <taxon>Pseudomonadati</taxon>
        <taxon>Bacteroidota</taxon>
        <taxon>Chitinophagia</taxon>
        <taxon>Chitinophagales</taxon>
        <taxon>Chitinophagaceae</taxon>
        <taxon>Chitinophaga</taxon>
    </lineage>
</organism>
<dbReference type="RefSeq" id="WP_168861078.1">
    <property type="nucleotide sequence ID" value="NZ_CP051204.2"/>
</dbReference>
<evidence type="ECO:0000313" key="5">
    <source>
        <dbReference type="EMBL" id="QJB39306.1"/>
    </source>
</evidence>
<proteinExistence type="predicted"/>
<reference evidence="5 6" key="2">
    <citation type="submission" date="2020-09" db="EMBL/GenBank/DDBJ databases">
        <authorList>
            <person name="Kittiwongwattana C."/>
        </authorList>
    </citation>
    <scope>NUCLEOTIDE SEQUENCE [LARGE SCALE GENOMIC DNA]</scope>
    <source>
        <strain evidence="5 6">1303</strain>
    </source>
</reference>
<evidence type="ECO:0000256" key="1">
    <source>
        <dbReference type="ARBA" id="ARBA00001957"/>
    </source>
</evidence>
<dbReference type="SMART" id="SM00823">
    <property type="entry name" value="PKS_PP"/>
    <property type="match status" value="1"/>
</dbReference>
<dbReference type="InterPro" id="IPR036736">
    <property type="entry name" value="ACP-like_sf"/>
</dbReference>
<dbReference type="InterPro" id="IPR001242">
    <property type="entry name" value="Condensation_dom"/>
</dbReference>
<accession>A0ABX6LH10</accession>
<dbReference type="Pfam" id="PF00668">
    <property type="entry name" value="Condensation"/>
    <property type="match status" value="1"/>
</dbReference>
<dbReference type="SUPFAM" id="SSF47336">
    <property type="entry name" value="ACP-like"/>
    <property type="match status" value="1"/>
</dbReference>
<keyword evidence="6" id="KW-1185">Reference proteome</keyword>
<dbReference type="InterPro" id="IPR020845">
    <property type="entry name" value="AMP-binding_CS"/>
</dbReference>